<dbReference type="InterPro" id="IPR001261">
    <property type="entry name" value="ArgE/DapE_CS"/>
</dbReference>
<evidence type="ECO:0000313" key="4">
    <source>
        <dbReference type="Proteomes" id="UP001232163"/>
    </source>
</evidence>
<dbReference type="Gene3D" id="3.40.630.10">
    <property type="entry name" value="Zn peptidases"/>
    <property type="match status" value="1"/>
</dbReference>
<dbReference type="InterPro" id="IPR012166">
    <property type="entry name" value="Uncharacterised_RocB"/>
</dbReference>
<name>A0ABT9MEY6_9DEIO</name>
<protein>
    <submittedName>
        <fullName evidence="3">Arginine utilization protein RocB</fullName>
    </submittedName>
</protein>
<dbReference type="PANTHER" id="PTHR43808:SF27">
    <property type="entry name" value="PROTEIN ROCB"/>
    <property type="match status" value="1"/>
</dbReference>
<evidence type="ECO:0000313" key="3">
    <source>
        <dbReference type="EMBL" id="MDP9765153.1"/>
    </source>
</evidence>
<organism evidence="3 4">
    <name type="scientific">Deinococcus enclensis</name>
    <dbReference type="NCBI Taxonomy" id="1049582"/>
    <lineage>
        <taxon>Bacteria</taxon>
        <taxon>Thermotogati</taxon>
        <taxon>Deinococcota</taxon>
        <taxon>Deinococci</taxon>
        <taxon>Deinococcales</taxon>
        <taxon>Deinococcaceae</taxon>
        <taxon>Deinococcus</taxon>
    </lineage>
</organism>
<dbReference type="Proteomes" id="UP001232163">
    <property type="component" value="Unassembled WGS sequence"/>
</dbReference>
<dbReference type="RefSeq" id="WP_307466755.1">
    <property type="nucleotide sequence ID" value="NZ_JAURUR010000009.1"/>
</dbReference>
<dbReference type="InterPro" id="IPR050072">
    <property type="entry name" value="Peptidase_M20A"/>
</dbReference>
<evidence type="ECO:0000256" key="2">
    <source>
        <dbReference type="ARBA" id="ARBA00022833"/>
    </source>
</evidence>
<dbReference type="Pfam" id="PF01546">
    <property type="entry name" value="Peptidase_M20"/>
    <property type="match status" value="1"/>
</dbReference>
<dbReference type="PANTHER" id="PTHR43808">
    <property type="entry name" value="ACETYLORNITHINE DEACETYLASE"/>
    <property type="match status" value="1"/>
</dbReference>
<dbReference type="InterPro" id="IPR002933">
    <property type="entry name" value="Peptidase_M20"/>
</dbReference>
<comment type="caution">
    <text evidence="3">The sequence shown here is derived from an EMBL/GenBank/DDBJ whole genome shotgun (WGS) entry which is preliminary data.</text>
</comment>
<reference evidence="3 4" key="1">
    <citation type="submission" date="2023-07" db="EMBL/GenBank/DDBJ databases">
        <title>Genomic Encyclopedia of Type Strains, Phase IV (KMG-IV): sequencing the most valuable type-strain genomes for metagenomic binning, comparative biology and taxonomic classification.</title>
        <authorList>
            <person name="Goeker M."/>
        </authorList>
    </citation>
    <scope>NUCLEOTIDE SEQUENCE [LARGE SCALE GENOMIC DNA]</scope>
    <source>
        <strain evidence="3 4">NIO-1023</strain>
    </source>
</reference>
<keyword evidence="1" id="KW-0378">Hydrolase</keyword>
<accession>A0ABT9MEY6</accession>
<dbReference type="SUPFAM" id="SSF53187">
    <property type="entry name" value="Zn-dependent exopeptidases"/>
    <property type="match status" value="1"/>
</dbReference>
<sequence>MPPTLPKASFTPAAESWFGRTRELALTLTGWPSVTGTPGEVAFAQQLLELVQGWPYFQAFPDHAWTSPALASNTQNVYLLVRGRTPRTVLLSGHYDTVTTDCYGAQRPLAHSPEALTAALITALEGAPRTAAETLALDDLRSGDFLAGRGLLDMKGGLAAGLAALERYAARPAHQRPGHLLLVLSPDEEVMSRGARQVATDLPGVADRHGLDVRLGINLDATNDVTDGQEGRAAYLGTVGKLLVWTLVVGRPTHAAYPHDGTSAALIGAELLREVEGHPGFSDAAHGESSPPPVCLEWRDLRSGYDVTTPGAFWAAFNVLTHQRTPRQVLAQFSVLASLAASRAATRQARHALRWGSRSASALADQQAEILTFQDLRARAVTRAGEAAVRRACDADPGAPNPLLATREAVQALAAMADLQGPAVVIGLACLHYPHTHVAAADPAGDTETWLREELRSFHSATGETVKVRPFFAGISDMSFLGHAPALEDDAVRQQTPCPVHVHAPPPGALPFPVINLGPWGRDYHQRLERIHQPYAFGTLPALLWHLLHARLAT</sequence>
<proteinExistence type="predicted"/>
<keyword evidence="4" id="KW-1185">Reference proteome</keyword>
<dbReference type="EMBL" id="JAURUR010000009">
    <property type="protein sequence ID" value="MDP9765153.1"/>
    <property type="molecule type" value="Genomic_DNA"/>
</dbReference>
<dbReference type="PROSITE" id="PS00758">
    <property type="entry name" value="ARGE_DAPE_CPG2_1"/>
    <property type="match status" value="1"/>
</dbReference>
<evidence type="ECO:0000256" key="1">
    <source>
        <dbReference type="ARBA" id="ARBA00022801"/>
    </source>
</evidence>
<gene>
    <name evidence="3" type="ORF">QO006_002601</name>
</gene>
<keyword evidence="2" id="KW-0862">Zinc</keyword>
<dbReference type="PIRSF" id="PIRSF010386">
    <property type="entry name" value="RocB"/>
    <property type="match status" value="1"/>
</dbReference>